<sequence length="337" mass="38251">MFNNLNKIIPACILLIVGICQGQTQLSGFVYSAEDSTALFGTSVYFDGTSIGVSTNEEGFYKIASSKESSSPLIISSLGFQKVTVSNYSGLNKIPDIYLKEKADNLDAVFVETDPWSRKKKLEIFQKEFLGKTSSASKCKILNEEVLELNYRPSTKTLTAQANQDLIIKNRYLSYNIKYNLTNFEVKFRTGTSGLSLVHSVYYEGSSYFEELRKNPRKKIFKNRKNSYSGSGLHFMRALATKKLVENNFRIFHEKFQVSPYKFFEINNTGNFTKVKLLTSKISILYKDLEQSAFQTIGSFIIDEMGNHSPPNSIIFSGEIAHKRMAETLPLNYRIEN</sequence>
<name>A0A2N0TXX1_9FLAO</name>
<dbReference type="SUPFAM" id="SSF49464">
    <property type="entry name" value="Carboxypeptidase regulatory domain-like"/>
    <property type="match status" value="1"/>
</dbReference>
<dbReference type="Pfam" id="PF13715">
    <property type="entry name" value="CarbopepD_reg_2"/>
    <property type="match status" value="1"/>
</dbReference>
<comment type="caution">
    <text evidence="1">The sequence shown here is derived from an EMBL/GenBank/DDBJ whole genome shotgun (WGS) entry which is preliminary data.</text>
</comment>
<reference evidence="1 2" key="1">
    <citation type="submission" date="2015-10" db="EMBL/GenBank/DDBJ databases">
        <title>Draft genome sequence of Salegentibacter salinarum KCTC 12975.</title>
        <authorList>
            <person name="Lin W."/>
            <person name="Zheng Q."/>
        </authorList>
    </citation>
    <scope>NUCLEOTIDE SEQUENCE [LARGE SCALE GENOMIC DNA]</scope>
    <source>
        <strain evidence="1 2">KCTC 12975</strain>
    </source>
</reference>
<dbReference type="AlphaFoldDB" id="A0A2N0TXX1"/>
<dbReference type="Proteomes" id="UP000232673">
    <property type="component" value="Unassembled WGS sequence"/>
</dbReference>
<evidence type="ECO:0000313" key="1">
    <source>
        <dbReference type="EMBL" id="PKD19600.1"/>
    </source>
</evidence>
<dbReference type="EMBL" id="LKTS01000012">
    <property type="protein sequence ID" value="PKD19600.1"/>
    <property type="molecule type" value="Genomic_DNA"/>
</dbReference>
<organism evidence="1 2">
    <name type="scientific">Salegentibacter salinarum</name>
    <dbReference type="NCBI Taxonomy" id="447422"/>
    <lineage>
        <taxon>Bacteria</taxon>
        <taxon>Pseudomonadati</taxon>
        <taxon>Bacteroidota</taxon>
        <taxon>Flavobacteriia</taxon>
        <taxon>Flavobacteriales</taxon>
        <taxon>Flavobacteriaceae</taxon>
        <taxon>Salegentibacter</taxon>
    </lineage>
</organism>
<dbReference type="RefSeq" id="WP_079711779.1">
    <property type="nucleotide sequence ID" value="NZ_FUZC01000002.1"/>
</dbReference>
<evidence type="ECO:0000313" key="2">
    <source>
        <dbReference type="Proteomes" id="UP000232673"/>
    </source>
</evidence>
<dbReference type="STRING" id="447422.SAMN05660903_00625"/>
<protein>
    <recommendedName>
        <fullName evidence="3">Carboxypeptidase-like regulatory domain-containing protein</fullName>
    </recommendedName>
</protein>
<dbReference type="OrthoDB" id="1223654at2"/>
<accession>A0A2N0TXX1</accession>
<keyword evidence="2" id="KW-1185">Reference proteome</keyword>
<dbReference type="InterPro" id="IPR008969">
    <property type="entry name" value="CarboxyPept-like_regulatory"/>
</dbReference>
<proteinExistence type="predicted"/>
<gene>
    <name evidence="1" type="ORF">APR41_03060</name>
</gene>
<evidence type="ECO:0008006" key="3">
    <source>
        <dbReference type="Google" id="ProtNLM"/>
    </source>
</evidence>